<feature type="compositionally biased region" description="Gly residues" evidence="4">
    <location>
        <begin position="100"/>
        <end position="112"/>
    </location>
</feature>
<dbReference type="GO" id="GO:0006412">
    <property type="term" value="P:translation"/>
    <property type="evidence" value="ECO:0007669"/>
    <property type="project" value="InterPro"/>
</dbReference>
<dbReference type="AlphaFoldDB" id="A0AAN8UYU5"/>
<dbReference type="InterPro" id="IPR036227">
    <property type="entry name" value="Ribosomal_uL15/eL18_sf"/>
</dbReference>
<dbReference type="InterPro" id="IPR005749">
    <property type="entry name" value="Ribosomal_uL15_bac-type"/>
</dbReference>
<dbReference type="EMBL" id="JBAMMX010000019">
    <property type="protein sequence ID" value="KAK6921739.1"/>
    <property type="molecule type" value="Genomic_DNA"/>
</dbReference>
<sequence length="247" mass="26701">MAALLSLSSSSLTTSFKVHPSLPLAVALSLSHLELESKPISLPTSKTKCQDKGEKITVLVVVSQASPLTAVAGSNVRFRLDNLGPQPGSRKMGKRKGRGHTAGQGGSCGFGMRGQKSESGPGVRRGFEGGQMPLYRRIPKLRGIAGEYGSLDYARELFEEMGEEDEVAYGAIVSRIIQESINMDSLCNLVKTSRTHKECMRAYLSMYPVNLIDIEAAGFKEGEEVSLESLKEKGLIDPSGRERTLPL</sequence>
<protein>
    <submittedName>
        <fullName evidence="5">Ribosomal protein L18e/L15P</fullName>
    </submittedName>
</protein>
<proteinExistence type="inferred from homology"/>
<dbReference type="HAMAP" id="MF_01341">
    <property type="entry name" value="Ribosomal_uL15"/>
    <property type="match status" value="1"/>
</dbReference>
<dbReference type="GO" id="GO:0022625">
    <property type="term" value="C:cytosolic large ribosomal subunit"/>
    <property type="evidence" value="ECO:0007669"/>
    <property type="project" value="TreeGrafter"/>
</dbReference>
<evidence type="ECO:0000256" key="2">
    <source>
        <dbReference type="ARBA" id="ARBA00022980"/>
    </source>
</evidence>
<evidence type="ECO:0000256" key="1">
    <source>
        <dbReference type="ARBA" id="ARBA00007320"/>
    </source>
</evidence>
<keyword evidence="2 5" id="KW-0689">Ribosomal protein</keyword>
<dbReference type="Proteomes" id="UP001370490">
    <property type="component" value="Unassembled WGS sequence"/>
</dbReference>
<dbReference type="PANTHER" id="PTHR12934">
    <property type="entry name" value="50S RIBOSOMAL PROTEIN L15"/>
    <property type="match status" value="1"/>
</dbReference>
<evidence type="ECO:0000256" key="4">
    <source>
        <dbReference type="SAM" id="MobiDB-lite"/>
    </source>
</evidence>
<evidence type="ECO:0000313" key="6">
    <source>
        <dbReference type="Proteomes" id="UP001370490"/>
    </source>
</evidence>
<comment type="similarity">
    <text evidence="1">Belongs to the universal ribosomal protein uL15 family.</text>
</comment>
<organism evidence="5 6">
    <name type="scientific">Dillenia turbinata</name>
    <dbReference type="NCBI Taxonomy" id="194707"/>
    <lineage>
        <taxon>Eukaryota</taxon>
        <taxon>Viridiplantae</taxon>
        <taxon>Streptophyta</taxon>
        <taxon>Embryophyta</taxon>
        <taxon>Tracheophyta</taxon>
        <taxon>Spermatophyta</taxon>
        <taxon>Magnoliopsida</taxon>
        <taxon>eudicotyledons</taxon>
        <taxon>Gunneridae</taxon>
        <taxon>Pentapetalae</taxon>
        <taxon>Dilleniales</taxon>
        <taxon>Dilleniaceae</taxon>
        <taxon>Dillenia</taxon>
    </lineage>
</organism>
<gene>
    <name evidence="5" type="ORF">RJ641_012246</name>
</gene>
<keyword evidence="3" id="KW-0687">Ribonucleoprotein</keyword>
<dbReference type="GO" id="GO:0003735">
    <property type="term" value="F:structural constituent of ribosome"/>
    <property type="evidence" value="ECO:0007669"/>
    <property type="project" value="InterPro"/>
</dbReference>
<keyword evidence="6" id="KW-1185">Reference proteome</keyword>
<evidence type="ECO:0000256" key="3">
    <source>
        <dbReference type="ARBA" id="ARBA00023274"/>
    </source>
</evidence>
<comment type="caution">
    <text evidence="5">The sequence shown here is derived from an EMBL/GenBank/DDBJ whole genome shotgun (WGS) entry which is preliminary data.</text>
</comment>
<dbReference type="PANTHER" id="PTHR12934:SF11">
    <property type="entry name" value="LARGE RIBOSOMAL SUBUNIT PROTEIN UL15M"/>
    <property type="match status" value="1"/>
</dbReference>
<feature type="region of interest" description="Disordered" evidence="4">
    <location>
        <begin position="81"/>
        <end position="128"/>
    </location>
</feature>
<accession>A0AAN8UYU5</accession>
<dbReference type="SUPFAM" id="SSF52080">
    <property type="entry name" value="Ribosomal proteins L15p and L18e"/>
    <property type="match status" value="1"/>
</dbReference>
<name>A0AAN8UYU5_9MAGN</name>
<reference evidence="5 6" key="1">
    <citation type="submission" date="2023-12" db="EMBL/GenBank/DDBJ databases">
        <title>A high-quality genome assembly for Dillenia turbinata (Dilleniales).</title>
        <authorList>
            <person name="Chanderbali A."/>
        </authorList>
    </citation>
    <scope>NUCLEOTIDE SEQUENCE [LARGE SCALE GENOMIC DNA]</scope>
    <source>
        <strain evidence="5">LSX21</strain>
        <tissue evidence="5">Leaf</tissue>
    </source>
</reference>
<dbReference type="InterPro" id="IPR030878">
    <property type="entry name" value="Ribosomal_uL15"/>
</dbReference>
<evidence type="ECO:0000313" key="5">
    <source>
        <dbReference type="EMBL" id="KAK6921739.1"/>
    </source>
</evidence>